<evidence type="ECO:0000256" key="1">
    <source>
        <dbReference type="SAM" id="MobiDB-lite"/>
    </source>
</evidence>
<gene>
    <name evidence="2" type="ORF">ZIOFF_000132</name>
</gene>
<dbReference type="AlphaFoldDB" id="A0A8J5M6E6"/>
<feature type="compositionally biased region" description="Basic and acidic residues" evidence="1">
    <location>
        <begin position="178"/>
        <end position="187"/>
    </location>
</feature>
<feature type="compositionally biased region" description="Polar residues" evidence="1">
    <location>
        <begin position="188"/>
        <end position="206"/>
    </location>
</feature>
<protein>
    <submittedName>
        <fullName evidence="2">Uncharacterized protein</fullName>
    </submittedName>
</protein>
<reference evidence="2 3" key="1">
    <citation type="submission" date="2020-08" db="EMBL/GenBank/DDBJ databases">
        <title>Plant Genome Project.</title>
        <authorList>
            <person name="Zhang R.-G."/>
        </authorList>
    </citation>
    <scope>NUCLEOTIDE SEQUENCE [LARGE SCALE GENOMIC DNA]</scope>
    <source>
        <tissue evidence="2">Rhizome</tissue>
    </source>
</reference>
<proteinExistence type="predicted"/>
<name>A0A8J5M6E6_ZINOF</name>
<keyword evidence="3" id="KW-1185">Reference proteome</keyword>
<dbReference type="Proteomes" id="UP000734854">
    <property type="component" value="Unassembled WGS sequence"/>
</dbReference>
<accession>A0A8J5M6E6</accession>
<dbReference type="EMBL" id="JACMSC010000001">
    <property type="protein sequence ID" value="KAG6535170.1"/>
    <property type="molecule type" value="Genomic_DNA"/>
</dbReference>
<sequence>MAAAAKISRAVVRRPSGFSKLSTPRRRLSSRSPAKDKRAKRIELSRKLDSFFTPEKKKSSETSKKGKLKTVGSDSEDMGLTGSSKVNALRRSMLEEAMNSLPAHGAGRVMYMVKTFERLQSVVMTAEYVDGEETRKVKNWALPGLECRPEAKLSDFSPSPVSCSAECLAEEGTLTEHSSVKNKDRRFSSGSNESCKVQRNDQNSKVPSKRRNDRLKAKSPLPFKLSAKVSKHISFLEQIKQERDRLMKKRNKKTS</sequence>
<evidence type="ECO:0000313" key="3">
    <source>
        <dbReference type="Proteomes" id="UP000734854"/>
    </source>
</evidence>
<comment type="caution">
    <text evidence="2">The sequence shown here is derived from an EMBL/GenBank/DDBJ whole genome shotgun (WGS) entry which is preliminary data.</text>
</comment>
<feature type="region of interest" description="Disordered" evidence="1">
    <location>
        <begin position="1"/>
        <end position="82"/>
    </location>
</feature>
<feature type="region of interest" description="Disordered" evidence="1">
    <location>
        <begin position="174"/>
        <end position="223"/>
    </location>
</feature>
<feature type="compositionally biased region" description="Basic and acidic residues" evidence="1">
    <location>
        <begin position="33"/>
        <end position="64"/>
    </location>
</feature>
<evidence type="ECO:0000313" key="2">
    <source>
        <dbReference type="EMBL" id="KAG6535170.1"/>
    </source>
</evidence>
<organism evidence="2 3">
    <name type="scientific">Zingiber officinale</name>
    <name type="common">Ginger</name>
    <name type="synonym">Amomum zingiber</name>
    <dbReference type="NCBI Taxonomy" id="94328"/>
    <lineage>
        <taxon>Eukaryota</taxon>
        <taxon>Viridiplantae</taxon>
        <taxon>Streptophyta</taxon>
        <taxon>Embryophyta</taxon>
        <taxon>Tracheophyta</taxon>
        <taxon>Spermatophyta</taxon>
        <taxon>Magnoliopsida</taxon>
        <taxon>Liliopsida</taxon>
        <taxon>Zingiberales</taxon>
        <taxon>Zingiberaceae</taxon>
        <taxon>Zingiber</taxon>
    </lineage>
</organism>